<gene>
    <name evidence="2" type="ORF">EPA93_11585</name>
</gene>
<evidence type="ECO:0000259" key="1">
    <source>
        <dbReference type="SMART" id="SM00829"/>
    </source>
</evidence>
<dbReference type="OrthoDB" id="9787435at2"/>
<dbReference type="Pfam" id="PF13602">
    <property type="entry name" value="ADH_zinc_N_2"/>
    <property type="match status" value="1"/>
</dbReference>
<proteinExistence type="predicted"/>
<dbReference type="GO" id="GO:0016491">
    <property type="term" value="F:oxidoreductase activity"/>
    <property type="evidence" value="ECO:0007669"/>
    <property type="project" value="InterPro"/>
</dbReference>
<dbReference type="InterPro" id="IPR036291">
    <property type="entry name" value="NAD(P)-bd_dom_sf"/>
</dbReference>
<dbReference type="SUPFAM" id="SSF51735">
    <property type="entry name" value="NAD(P)-binding Rossmann-fold domains"/>
    <property type="match status" value="1"/>
</dbReference>
<dbReference type="InterPro" id="IPR052585">
    <property type="entry name" value="Lipid_raft_assoc_Zn_ADH"/>
</dbReference>
<dbReference type="InterPro" id="IPR011032">
    <property type="entry name" value="GroES-like_sf"/>
</dbReference>
<dbReference type="KEGG" id="kbs:EPA93_11585"/>
<protein>
    <submittedName>
        <fullName evidence="2">NADP-dependent oxidoreductase</fullName>
    </submittedName>
</protein>
<evidence type="ECO:0000313" key="3">
    <source>
        <dbReference type="Proteomes" id="UP000290365"/>
    </source>
</evidence>
<dbReference type="RefSeq" id="WP_129887554.1">
    <property type="nucleotide sequence ID" value="NZ_CP035758.1"/>
</dbReference>
<evidence type="ECO:0000313" key="2">
    <source>
        <dbReference type="EMBL" id="QBD76610.1"/>
    </source>
</evidence>
<dbReference type="PANTHER" id="PTHR43482">
    <property type="entry name" value="PROTEIN AST1-RELATED"/>
    <property type="match status" value="1"/>
</dbReference>
<dbReference type="Gene3D" id="3.40.50.720">
    <property type="entry name" value="NAD(P)-binding Rossmann-like Domain"/>
    <property type="match status" value="1"/>
</dbReference>
<organism evidence="2 3">
    <name type="scientific">Ktedonosporobacter rubrisoli</name>
    <dbReference type="NCBI Taxonomy" id="2509675"/>
    <lineage>
        <taxon>Bacteria</taxon>
        <taxon>Bacillati</taxon>
        <taxon>Chloroflexota</taxon>
        <taxon>Ktedonobacteria</taxon>
        <taxon>Ktedonobacterales</taxon>
        <taxon>Ktedonosporobacteraceae</taxon>
        <taxon>Ktedonosporobacter</taxon>
    </lineage>
</organism>
<feature type="domain" description="Enoyl reductase (ER)" evidence="1">
    <location>
        <begin position="15"/>
        <end position="319"/>
    </location>
</feature>
<dbReference type="SMART" id="SM00829">
    <property type="entry name" value="PKS_ER"/>
    <property type="match status" value="1"/>
</dbReference>
<dbReference type="Pfam" id="PF08240">
    <property type="entry name" value="ADH_N"/>
    <property type="match status" value="1"/>
</dbReference>
<dbReference type="PANTHER" id="PTHR43482:SF1">
    <property type="entry name" value="PROTEIN AST1-RELATED"/>
    <property type="match status" value="1"/>
</dbReference>
<dbReference type="EMBL" id="CP035758">
    <property type="protein sequence ID" value="QBD76610.1"/>
    <property type="molecule type" value="Genomic_DNA"/>
</dbReference>
<dbReference type="Proteomes" id="UP000290365">
    <property type="component" value="Chromosome"/>
</dbReference>
<sequence>MSHGMMRVAAIERFGDPEQLSIQKVPLPDPGPGQVRMRIAAAAVNPADLGMVTGVYRWKEEVSFPLVPGYDAAGSVDALGEGVSSFQVGDQVIACSQHSLTQVGTYAEYAILSEHYLAPAPQGIELIAAASLPLAGLTALQALEQLQLAPGQTLLINGPLGAVGGFALQLVALRGIQVLAPTFAHEAELARTLGATFMLDREQDIPAQVKQAVPSGVDAALDVIGGVAARSAFEAVHDGGLYVTVVPEFWVPGGQFVPQRGITPRVVGVRSNTLQLIELSSLLANGQLTTRVAKVFSLEHASTAHRLLAAGSIHGKIILLP</sequence>
<reference evidence="2 3" key="1">
    <citation type="submission" date="2019-01" db="EMBL/GenBank/DDBJ databases">
        <title>Ktedonosporobacter rubrisoli SCAWS-G2.</title>
        <authorList>
            <person name="Huang Y."/>
            <person name="Yan B."/>
        </authorList>
    </citation>
    <scope>NUCLEOTIDE SEQUENCE [LARGE SCALE GENOMIC DNA]</scope>
    <source>
        <strain evidence="2 3">SCAWS-G2</strain>
    </source>
</reference>
<dbReference type="CDD" id="cd05289">
    <property type="entry name" value="MDR_like_2"/>
    <property type="match status" value="1"/>
</dbReference>
<dbReference type="AlphaFoldDB" id="A0A4P6JND6"/>
<dbReference type="Gene3D" id="3.90.180.10">
    <property type="entry name" value="Medium-chain alcohol dehydrogenases, catalytic domain"/>
    <property type="match status" value="1"/>
</dbReference>
<dbReference type="SUPFAM" id="SSF50129">
    <property type="entry name" value="GroES-like"/>
    <property type="match status" value="1"/>
</dbReference>
<keyword evidence="3" id="KW-1185">Reference proteome</keyword>
<name>A0A4P6JND6_KTERU</name>
<accession>A0A4P6JND6</accession>
<dbReference type="InterPro" id="IPR013154">
    <property type="entry name" value="ADH-like_N"/>
</dbReference>
<dbReference type="InterPro" id="IPR020843">
    <property type="entry name" value="ER"/>
</dbReference>